<sequence>MAVIYAAGLRTSRMQAVLDAINAGSGPGFIEIGTTAMALVLATIPLEDPAGSVSGDVLTFDFSPPVQDTAADASGTAAAARIKDSAGNIVVSGLTVGTSGSNINLDSVSITAGQTVQLTSGTLTHNTSGV</sequence>
<accession>A0A840MWK0</accession>
<reference evidence="1 2" key="1">
    <citation type="submission" date="2020-08" db="EMBL/GenBank/DDBJ databases">
        <title>Genomic Encyclopedia of Type Strains, Phase IV (KMG-IV): sequencing the most valuable type-strain genomes for metagenomic binning, comparative biology and taxonomic classification.</title>
        <authorList>
            <person name="Goeker M."/>
        </authorList>
    </citation>
    <scope>NUCLEOTIDE SEQUENCE [LARGE SCALE GENOMIC DNA]</scope>
    <source>
        <strain evidence="1 2">DSM 17498</strain>
    </source>
</reference>
<dbReference type="AlphaFoldDB" id="A0A840MWK0"/>
<name>A0A840MWK0_9BRAD</name>
<dbReference type="RefSeq" id="WP_184082917.1">
    <property type="nucleotide sequence ID" value="NZ_JACHIJ010000002.1"/>
</dbReference>
<gene>
    <name evidence="1" type="ORF">HNQ36_001084</name>
</gene>
<comment type="caution">
    <text evidence="1">The sequence shown here is derived from an EMBL/GenBank/DDBJ whole genome shotgun (WGS) entry which is preliminary data.</text>
</comment>
<proteinExistence type="predicted"/>
<dbReference type="Proteomes" id="UP000521227">
    <property type="component" value="Unassembled WGS sequence"/>
</dbReference>
<protein>
    <submittedName>
        <fullName evidence="1">Uncharacterized protein</fullName>
    </submittedName>
</protein>
<dbReference type="EMBL" id="JACHIJ010000002">
    <property type="protein sequence ID" value="MBB5051130.1"/>
    <property type="molecule type" value="Genomic_DNA"/>
</dbReference>
<evidence type="ECO:0000313" key="2">
    <source>
        <dbReference type="Proteomes" id="UP000521227"/>
    </source>
</evidence>
<evidence type="ECO:0000313" key="1">
    <source>
        <dbReference type="EMBL" id="MBB5051130.1"/>
    </source>
</evidence>
<organism evidence="1 2">
    <name type="scientific">Afipia massiliensis</name>
    <dbReference type="NCBI Taxonomy" id="211460"/>
    <lineage>
        <taxon>Bacteria</taxon>
        <taxon>Pseudomonadati</taxon>
        <taxon>Pseudomonadota</taxon>
        <taxon>Alphaproteobacteria</taxon>
        <taxon>Hyphomicrobiales</taxon>
        <taxon>Nitrobacteraceae</taxon>
        <taxon>Afipia</taxon>
    </lineage>
</organism>